<dbReference type="GO" id="GO:0008237">
    <property type="term" value="F:metallopeptidase activity"/>
    <property type="evidence" value="ECO:0007669"/>
    <property type="project" value="TreeGrafter"/>
</dbReference>
<dbReference type="GO" id="GO:0005634">
    <property type="term" value="C:nucleus"/>
    <property type="evidence" value="ECO:0007669"/>
    <property type="project" value="TreeGrafter"/>
</dbReference>
<dbReference type="OrthoDB" id="261960at2759"/>
<dbReference type="InterPro" id="IPR013536">
    <property type="entry name" value="WLM_dom"/>
</dbReference>
<dbReference type="GO" id="GO:0006281">
    <property type="term" value="P:DNA repair"/>
    <property type="evidence" value="ECO:0007669"/>
    <property type="project" value="TreeGrafter"/>
</dbReference>
<dbReference type="Gene3D" id="2.30.30.380">
    <property type="entry name" value="Zn-finger domain of Sec23/24"/>
    <property type="match status" value="1"/>
</dbReference>
<evidence type="ECO:0000313" key="8">
    <source>
        <dbReference type="Proteomes" id="UP000308652"/>
    </source>
</evidence>
<organism evidence="7 8">
    <name type="scientific">Crucibulum laeve</name>
    <dbReference type="NCBI Taxonomy" id="68775"/>
    <lineage>
        <taxon>Eukaryota</taxon>
        <taxon>Fungi</taxon>
        <taxon>Dikarya</taxon>
        <taxon>Basidiomycota</taxon>
        <taxon>Agaricomycotina</taxon>
        <taxon>Agaricomycetes</taxon>
        <taxon>Agaricomycetidae</taxon>
        <taxon>Agaricales</taxon>
        <taxon>Agaricineae</taxon>
        <taxon>Nidulariaceae</taxon>
        <taxon>Crucibulum</taxon>
    </lineage>
</organism>
<dbReference type="PANTHER" id="PTHR46622:SF1">
    <property type="entry name" value="DNA-DEPENDENT METALLOPROTEASE WSS1"/>
    <property type="match status" value="1"/>
</dbReference>
<keyword evidence="8" id="KW-1185">Reference proteome</keyword>
<dbReference type="PROSITE" id="PS50199">
    <property type="entry name" value="ZF_RANBP2_2"/>
    <property type="match status" value="1"/>
</dbReference>
<gene>
    <name evidence="7" type="ORF">BDQ12DRAFT_645321</name>
</gene>
<keyword evidence="2 4" id="KW-0863">Zinc-finger</keyword>
<accession>A0A5C3MBF6</accession>
<reference evidence="7 8" key="1">
    <citation type="journal article" date="2019" name="Nat. Ecol. Evol.">
        <title>Megaphylogeny resolves global patterns of mushroom evolution.</title>
        <authorList>
            <person name="Varga T."/>
            <person name="Krizsan K."/>
            <person name="Foldi C."/>
            <person name="Dima B."/>
            <person name="Sanchez-Garcia M."/>
            <person name="Sanchez-Ramirez S."/>
            <person name="Szollosi G.J."/>
            <person name="Szarkandi J.G."/>
            <person name="Papp V."/>
            <person name="Albert L."/>
            <person name="Andreopoulos W."/>
            <person name="Angelini C."/>
            <person name="Antonin V."/>
            <person name="Barry K.W."/>
            <person name="Bougher N.L."/>
            <person name="Buchanan P."/>
            <person name="Buyck B."/>
            <person name="Bense V."/>
            <person name="Catcheside P."/>
            <person name="Chovatia M."/>
            <person name="Cooper J."/>
            <person name="Damon W."/>
            <person name="Desjardin D."/>
            <person name="Finy P."/>
            <person name="Geml J."/>
            <person name="Haridas S."/>
            <person name="Hughes K."/>
            <person name="Justo A."/>
            <person name="Karasinski D."/>
            <person name="Kautmanova I."/>
            <person name="Kiss B."/>
            <person name="Kocsube S."/>
            <person name="Kotiranta H."/>
            <person name="LaButti K.M."/>
            <person name="Lechner B.E."/>
            <person name="Liimatainen K."/>
            <person name="Lipzen A."/>
            <person name="Lukacs Z."/>
            <person name="Mihaltcheva S."/>
            <person name="Morgado L.N."/>
            <person name="Niskanen T."/>
            <person name="Noordeloos M.E."/>
            <person name="Ohm R.A."/>
            <person name="Ortiz-Santana B."/>
            <person name="Ovrebo C."/>
            <person name="Racz N."/>
            <person name="Riley R."/>
            <person name="Savchenko A."/>
            <person name="Shiryaev A."/>
            <person name="Soop K."/>
            <person name="Spirin V."/>
            <person name="Szebenyi C."/>
            <person name="Tomsovsky M."/>
            <person name="Tulloss R.E."/>
            <person name="Uehling J."/>
            <person name="Grigoriev I.V."/>
            <person name="Vagvolgyi C."/>
            <person name="Papp T."/>
            <person name="Martin F.M."/>
            <person name="Miettinen O."/>
            <person name="Hibbett D.S."/>
            <person name="Nagy L.G."/>
        </authorList>
    </citation>
    <scope>NUCLEOTIDE SEQUENCE [LARGE SCALE GENOMIC DNA]</scope>
    <source>
        <strain evidence="7 8">CBS 166.37</strain>
    </source>
</reference>
<dbReference type="Pfam" id="PF08325">
    <property type="entry name" value="WLM"/>
    <property type="match status" value="1"/>
</dbReference>
<dbReference type="PANTHER" id="PTHR46622">
    <property type="entry name" value="DNA-DEPENDENT METALLOPROTEASE WSS1"/>
    <property type="match status" value="1"/>
</dbReference>
<keyword evidence="1" id="KW-0479">Metal-binding</keyword>
<evidence type="ECO:0000256" key="1">
    <source>
        <dbReference type="ARBA" id="ARBA00022723"/>
    </source>
</evidence>
<dbReference type="GO" id="GO:0008270">
    <property type="term" value="F:zinc ion binding"/>
    <property type="evidence" value="ECO:0007669"/>
    <property type="project" value="UniProtKB-KW"/>
</dbReference>
<dbReference type="AlphaFoldDB" id="A0A5C3MBF6"/>
<dbReference type="InterPro" id="IPR053000">
    <property type="entry name" value="WSS1-like_metalloprotease"/>
</dbReference>
<dbReference type="SUPFAM" id="SSF90209">
    <property type="entry name" value="Ran binding protein zinc finger-like"/>
    <property type="match status" value="1"/>
</dbReference>
<evidence type="ECO:0000256" key="4">
    <source>
        <dbReference type="PROSITE-ProRule" id="PRU00322"/>
    </source>
</evidence>
<dbReference type="PROSITE" id="PS01358">
    <property type="entry name" value="ZF_RANBP2_1"/>
    <property type="match status" value="1"/>
</dbReference>
<dbReference type="SMART" id="SM00547">
    <property type="entry name" value="ZnF_RBZ"/>
    <property type="match status" value="2"/>
</dbReference>
<keyword evidence="3" id="KW-0862">Zinc</keyword>
<sequence>MTSDVWVLSITHLKGRPNADRALHQLQRIASLVKPIMRKHNWKLPVLAEFFPESPNLLGELSMLYMNMGQKILVRLRPAHSPDTFYPEEDLIGTMLHELTHNVHGPHDDKFYKFLAGLNEEFDALQRSGYAGEGFFSEGKRLGTNISHNLPLHLARAKALEAAEKRRQTARVLGSGGKLGGGIARVLSPREAAAQAAERRARDEKACGSGPIAQREAAKAAEQSVTNEVIDLTLDDPKSDHSDDDIIIVEDTRAHVAGPSKVAAIPQSKAVAKSTAIKVHPSRMSSARINPKDRLLNTTPSSSKPSVTKLALSSRPAARIPTRSAAKSVATEWACPACTLLNPQSALQCDACTMRRPPDERTGWSCLACGTSGMPHDFWTCTLCGTVKLHS</sequence>
<evidence type="ECO:0000256" key="3">
    <source>
        <dbReference type="ARBA" id="ARBA00022833"/>
    </source>
</evidence>
<feature type="domain" description="RanBP2-type" evidence="5">
    <location>
        <begin position="329"/>
        <end position="358"/>
    </location>
</feature>
<protein>
    <submittedName>
        <fullName evidence="7">WLM domain-containing protein</fullName>
    </submittedName>
</protein>
<dbReference type="InterPro" id="IPR036443">
    <property type="entry name" value="Znf_RanBP2_sf"/>
</dbReference>
<feature type="domain" description="WLM" evidence="6">
    <location>
        <begin position="1"/>
        <end position="202"/>
    </location>
</feature>
<evidence type="ECO:0000259" key="6">
    <source>
        <dbReference type="PROSITE" id="PS51397"/>
    </source>
</evidence>
<name>A0A5C3MBF6_9AGAR</name>
<dbReference type="Proteomes" id="UP000308652">
    <property type="component" value="Unassembled WGS sequence"/>
</dbReference>
<dbReference type="InterPro" id="IPR001876">
    <property type="entry name" value="Znf_RanBP2"/>
</dbReference>
<evidence type="ECO:0000259" key="5">
    <source>
        <dbReference type="PROSITE" id="PS50199"/>
    </source>
</evidence>
<dbReference type="STRING" id="68775.A0A5C3MBF6"/>
<proteinExistence type="predicted"/>
<evidence type="ECO:0000256" key="2">
    <source>
        <dbReference type="ARBA" id="ARBA00022771"/>
    </source>
</evidence>
<dbReference type="PROSITE" id="PS51397">
    <property type="entry name" value="WLM"/>
    <property type="match status" value="1"/>
</dbReference>
<evidence type="ECO:0000313" key="7">
    <source>
        <dbReference type="EMBL" id="TFK41965.1"/>
    </source>
</evidence>
<dbReference type="EMBL" id="ML213593">
    <property type="protein sequence ID" value="TFK41965.1"/>
    <property type="molecule type" value="Genomic_DNA"/>
</dbReference>